<keyword evidence="2" id="KW-1185">Reference proteome</keyword>
<dbReference type="OrthoDB" id="361536at2759"/>
<protein>
    <submittedName>
        <fullName evidence="1">Uncharacterized protein</fullName>
    </submittedName>
</protein>
<dbReference type="EMBL" id="LSMT01000252">
    <property type="protein sequence ID" value="PFX22080.1"/>
    <property type="molecule type" value="Genomic_DNA"/>
</dbReference>
<proteinExistence type="predicted"/>
<dbReference type="Proteomes" id="UP000225706">
    <property type="component" value="Unassembled WGS sequence"/>
</dbReference>
<gene>
    <name evidence="1" type="ORF">AWC38_SpisGene13426</name>
</gene>
<sequence length="163" mass="18260">MCRERSLESNGKTSTAGLLRYPQKCLVNKLLNNLNKEKFNQYPPLKTRSKEIESKREKTLSDNTENQLVGLLAKDSVNYFKSIGIENPVEILRYAQSLIVTGRPLDVQDVTYEDQFAAIFVQVPSGPSGDFNTQMAKVAHGILSGKYATAPQEHQETEGHQTD</sequence>
<dbReference type="AlphaFoldDB" id="A0A2B4RZU6"/>
<accession>A0A2B4RZU6</accession>
<reference evidence="2" key="1">
    <citation type="journal article" date="2017" name="bioRxiv">
        <title>Comparative analysis of the genomes of Stylophora pistillata and Acropora digitifera provides evidence for extensive differences between species of corals.</title>
        <authorList>
            <person name="Voolstra C.R."/>
            <person name="Li Y."/>
            <person name="Liew Y.J."/>
            <person name="Baumgarten S."/>
            <person name="Zoccola D."/>
            <person name="Flot J.-F."/>
            <person name="Tambutte S."/>
            <person name="Allemand D."/>
            <person name="Aranda M."/>
        </authorList>
    </citation>
    <scope>NUCLEOTIDE SEQUENCE [LARGE SCALE GENOMIC DNA]</scope>
</reference>
<name>A0A2B4RZU6_STYPI</name>
<evidence type="ECO:0000313" key="2">
    <source>
        <dbReference type="Proteomes" id="UP000225706"/>
    </source>
</evidence>
<comment type="caution">
    <text evidence="1">The sequence shown here is derived from an EMBL/GenBank/DDBJ whole genome shotgun (WGS) entry which is preliminary data.</text>
</comment>
<organism evidence="1 2">
    <name type="scientific">Stylophora pistillata</name>
    <name type="common">Smooth cauliflower coral</name>
    <dbReference type="NCBI Taxonomy" id="50429"/>
    <lineage>
        <taxon>Eukaryota</taxon>
        <taxon>Metazoa</taxon>
        <taxon>Cnidaria</taxon>
        <taxon>Anthozoa</taxon>
        <taxon>Hexacorallia</taxon>
        <taxon>Scleractinia</taxon>
        <taxon>Astrocoeniina</taxon>
        <taxon>Pocilloporidae</taxon>
        <taxon>Stylophora</taxon>
    </lineage>
</organism>
<evidence type="ECO:0000313" key="1">
    <source>
        <dbReference type="EMBL" id="PFX22080.1"/>
    </source>
</evidence>